<dbReference type="EMBL" id="BMSX01000008">
    <property type="protein sequence ID" value="GGR19794.1"/>
    <property type="molecule type" value="Genomic_DNA"/>
</dbReference>
<sequence length="65" mass="7022">MNPGGPCWTTPSAKKFGGIDIGWVDHLAIMGAAANRTAYATGWTMTARPQLTFDALAARWEVVDR</sequence>
<accession>A0A918CE72</accession>
<keyword evidence="2" id="KW-1185">Reference proteome</keyword>
<proteinExistence type="predicted"/>
<evidence type="ECO:0000313" key="2">
    <source>
        <dbReference type="Proteomes" id="UP000658320"/>
    </source>
</evidence>
<evidence type="ECO:0000313" key="1">
    <source>
        <dbReference type="EMBL" id="GGR19794.1"/>
    </source>
</evidence>
<organism evidence="1 2">
    <name type="scientific">Streptomyces aurantiogriseus</name>
    <dbReference type="NCBI Taxonomy" id="66870"/>
    <lineage>
        <taxon>Bacteria</taxon>
        <taxon>Bacillati</taxon>
        <taxon>Actinomycetota</taxon>
        <taxon>Actinomycetes</taxon>
        <taxon>Kitasatosporales</taxon>
        <taxon>Streptomycetaceae</taxon>
        <taxon>Streptomyces</taxon>
    </lineage>
</organism>
<reference evidence="1" key="1">
    <citation type="journal article" date="2014" name="Int. J. Syst. Evol. Microbiol.">
        <title>Complete genome sequence of Corynebacterium casei LMG S-19264T (=DSM 44701T), isolated from a smear-ripened cheese.</title>
        <authorList>
            <consortium name="US DOE Joint Genome Institute (JGI-PGF)"/>
            <person name="Walter F."/>
            <person name="Albersmeier A."/>
            <person name="Kalinowski J."/>
            <person name="Ruckert C."/>
        </authorList>
    </citation>
    <scope>NUCLEOTIDE SEQUENCE</scope>
    <source>
        <strain evidence="1">JCM 4346</strain>
    </source>
</reference>
<reference evidence="1" key="2">
    <citation type="submission" date="2020-09" db="EMBL/GenBank/DDBJ databases">
        <authorList>
            <person name="Sun Q."/>
            <person name="Ohkuma M."/>
        </authorList>
    </citation>
    <scope>NUCLEOTIDE SEQUENCE</scope>
    <source>
        <strain evidence="1">JCM 4346</strain>
    </source>
</reference>
<dbReference type="AlphaFoldDB" id="A0A918CE72"/>
<protein>
    <submittedName>
        <fullName evidence="1">Uncharacterized protein</fullName>
    </submittedName>
</protein>
<dbReference type="Proteomes" id="UP000658320">
    <property type="component" value="Unassembled WGS sequence"/>
</dbReference>
<gene>
    <name evidence="1" type="ORF">GCM10010251_39980</name>
</gene>
<comment type="caution">
    <text evidence="1">The sequence shown here is derived from an EMBL/GenBank/DDBJ whole genome shotgun (WGS) entry which is preliminary data.</text>
</comment>
<name>A0A918CE72_9ACTN</name>